<accession>A0A0G1Q8X7</accession>
<evidence type="ECO:0000256" key="2">
    <source>
        <dbReference type="SAM" id="Phobius"/>
    </source>
</evidence>
<comment type="caution">
    <text evidence="3">The sequence shown here is derived from an EMBL/GenBank/DDBJ whole genome shotgun (WGS) entry which is preliminary data.</text>
</comment>
<keyword evidence="2" id="KW-0812">Transmembrane</keyword>
<evidence type="ECO:0000256" key="1">
    <source>
        <dbReference type="SAM" id="MobiDB-lite"/>
    </source>
</evidence>
<evidence type="ECO:0000313" key="3">
    <source>
        <dbReference type="EMBL" id="KKU14158.1"/>
    </source>
</evidence>
<proteinExistence type="predicted"/>
<dbReference type="EMBL" id="LCLH01000005">
    <property type="protein sequence ID" value="KKU14158.1"/>
    <property type="molecule type" value="Genomic_DNA"/>
</dbReference>
<evidence type="ECO:0008006" key="5">
    <source>
        <dbReference type="Google" id="ProtNLM"/>
    </source>
</evidence>
<name>A0A0G1Q8X7_9BACT</name>
<dbReference type="AlphaFoldDB" id="A0A0G1Q8X7"/>
<reference evidence="3 4" key="1">
    <citation type="journal article" date="2015" name="Nature">
        <title>rRNA introns, odd ribosomes, and small enigmatic genomes across a large radiation of phyla.</title>
        <authorList>
            <person name="Brown C.T."/>
            <person name="Hug L.A."/>
            <person name="Thomas B.C."/>
            <person name="Sharon I."/>
            <person name="Castelle C.J."/>
            <person name="Singh A."/>
            <person name="Wilkins M.J."/>
            <person name="Williams K.H."/>
            <person name="Banfield J.F."/>
        </authorList>
    </citation>
    <scope>NUCLEOTIDE SEQUENCE [LARGE SCALE GENOMIC DNA]</scope>
</reference>
<dbReference type="Proteomes" id="UP000034911">
    <property type="component" value="Unassembled WGS sequence"/>
</dbReference>
<keyword evidence="2" id="KW-0472">Membrane</keyword>
<feature type="region of interest" description="Disordered" evidence="1">
    <location>
        <begin position="621"/>
        <end position="641"/>
    </location>
</feature>
<keyword evidence="2" id="KW-1133">Transmembrane helix</keyword>
<feature type="transmembrane region" description="Helical" evidence="2">
    <location>
        <begin position="71"/>
        <end position="94"/>
    </location>
</feature>
<protein>
    <recommendedName>
        <fullName evidence="5">DUF11 domain-containing protein</fullName>
    </recommendedName>
</protein>
<dbReference type="STRING" id="1619050.UX20_C0005G0006"/>
<sequence length="641" mass="70135">MSHEQNNQLPEEKSLEGEIISKETTTQAAQKGVFINTLNIITAPAQSILKPLKHHYHHRYHKRFPRHHKKIFFFDLALITVIILLGAFASYYLLLKPTFRPLDISIASTDQKIIIGTEHAWELRISNTTKKTLRNITTTLTFPSSFKIVASTGENSSSSEAHAPATRVWKLDPLSGKENLSLDVRGILFSPVGETVKIIARTEGITDSKEPFSETDVLELRATNPALLTTVDFPKSILAGESFPFSVSYTNASGAMLEHSIIRFEVPSSFVLNNKPSSWQNGSIALPTLAPGAHGSIELNGSLTADSRANRLSIGIQTSAELNGRRVTQEDLLPSLSVTPTGINVSLKNVESNGTPGKPLRLLVSLDHMGSETFQTVSVCVPMENQNIELHSIKGDGKLEDNQYCFTPATQTKLKEIKNGFHGEWPITFSLKPVFNQQNTQTNKNAVLAFTPKISLIAPHTPPVKLSLNGPELRVPITTTLTLQTMGRYFTNEGDQLGRGPLPPQAGKTTKYWIAWAINSSLNPIKNLVVRATLPSSIQWTGKSTVTKGKSITYDPATREVRWTNELLEPTAETCACAEGGFEISLTPSEGDIGTATLLIKNLSADGIDAWTEVPLHALSPDITSELPDDPMAEGKGRVQK</sequence>
<organism evidence="3 4">
    <name type="scientific">Candidatus Magasanikbacteria bacterium GW2011_GWC2_45_8</name>
    <dbReference type="NCBI Taxonomy" id="1619050"/>
    <lineage>
        <taxon>Bacteria</taxon>
        <taxon>Candidatus Magasanikiibacteriota</taxon>
    </lineage>
</organism>
<evidence type="ECO:0000313" key="4">
    <source>
        <dbReference type="Proteomes" id="UP000034911"/>
    </source>
</evidence>
<gene>
    <name evidence="3" type="ORF">UX20_C0005G0006</name>
</gene>